<dbReference type="AlphaFoldDB" id="A0A7D9JKC7"/>
<dbReference type="EMBL" id="CACRXK020017513">
    <property type="protein sequence ID" value="CAB4031297.1"/>
    <property type="molecule type" value="Genomic_DNA"/>
</dbReference>
<feature type="non-terminal residue" evidence="1">
    <location>
        <position position="1"/>
    </location>
</feature>
<keyword evidence="2" id="KW-1185">Reference proteome</keyword>
<organism evidence="1 2">
    <name type="scientific">Paramuricea clavata</name>
    <name type="common">Red gorgonian</name>
    <name type="synonym">Violescent sea-whip</name>
    <dbReference type="NCBI Taxonomy" id="317549"/>
    <lineage>
        <taxon>Eukaryota</taxon>
        <taxon>Metazoa</taxon>
        <taxon>Cnidaria</taxon>
        <taxon>Anthozoa</taxon>
        <taxon>Octocorallia</taxon>
        <taxon>Malacalcyonacea</taxon>
        <taxon>Plexauridae</taxon>
        <taxon>Paramuricea</taxon>
    </lineage>
</organism>
<proteinExistence type="predicted"/>
<accession>A0A7D9JKC7</accession>
<reference evidence="1" key="1">
    <citation type="submission" date="2020-04" db="EMBL/GenBank/DDBJ databases">
        <authorList>
            <person name="Alioto T."/>
            <person name="Alioto T."/>
            <person name="Gomez Garrido J."/>
        </authorList>
    </citation>
    <scope>NUCLEOTIDE SEQUENCE</scope>
    <source>
        <strain evidence="1">A484AB</strain>
    </source>
</reference>
<protein>
    <submittedName>
        <fullName evidence="1">Uncharacterized protein</fullName>
    </submittedName>
</protein>
<dbReference type="Proteomes" id="UP001152795">
    <property type="component" value="Unassembled WGS sequence"/>
</dbReference>
<gene>
    <name evidence="1" type="ORF">PACLA_8A069315</name>
</gene>
<evidence type="ECO:0000313" key="1">
    <source>
        <dbReference type="EMBL" id="CAB4031297.1"/>
    </source>
</evidence>
<sequence>MTGLTFAIIFGLYFLLFPCKGVIISPRDGTKLTFPHGSSRNITWTFDDAKATYRTWSFTSSNGLGSGLLAAIFSDFEPQTTTDVFPGVNIIKPATLALSNVDQNYNGTYTFLLQVNGKPDDSSDVIVFIA</sequence>
<evidence type="ECO:0000313" key="2">
    <source>
        <dbReference type="Proteomes" id="UP001152795"/>
    </source>
</evidence>
<name>A0A7D9JKC7_PARCT</name>
<comment type="caution">
    <text evidence="1">The sequence shown here is derived from an EMBL/GenBank/DDBJ whole genome shotgun (WGS) entry which is preliminary data.</text>
</comment>